<dbReference type="Proteomes" id="UP000295097">
    <property type="component" value="Unassembled WGS sequence"/>
</dbReference>
<dbReference type="InterPro" id="IPR052183">
    <property type="entry name" value="IS_Transposase"/>
</dbReference>
<evidence type="ECO:0000313" key="2">
    <source>
        <dbReference type="Proteomes" id="UP000295097"/>
    </source>
</evidence>
<dbReference type="PANTHER" id="PTHR35528">
    <property type="entry name" value="BLL1675 PROTEIN"/>
    <property type="match status" value="1"/>
</dbReference>
<comment type="caution">
    <text evidence="1">The sequence shown here is derived from an EMBL/GenBank/DDBJ whole genome shotgun (WGS) entry which is preliminary data.</text>
</comment>
<reference evidence="1 2" key="1">
    <citation type="submission" date="2019-03" db="EMBL/GenBank/DDBJ databases">
        <title>Freshwater and sediment microbial communities from various areas in North America, analyzing microbe dynamics in response to fracking.</title>
        <authorList>
            <person name="Lamendella R."/>
        </authorList>
    </citation>
    <scope>NUCLEOTIDE SEQUENCE [LARGE SCALE GENOMIC DNA]</scope>
    <source>
        <strain evidence="1 2">175.2</strain>
    </source>
</reference>
<gene>
    <name evidence="1" type="ORF">EDC90_10832</name>
</gene>
<name>A0A4R3NCJ9_9HYPH</name>
<organism evidence="1 2">
    <name type="scientific">Martelella mediterranea</name>
    <dbReference type="NCBI Taxonomy" id="293089"/>
    <lineage>
        <taxon>Bacteria</taxon>
        <taxon>Pseudomonadati</taxon>
        <taxon>Pseudomonadota</taxon>
        <taxon>Alphaproteobacteria</taxon>
        <taxon>Hyphomicrobiales</taxon>
        <taxon>Aurantimonadaceae</taxon>
        <taxon>Martelella</taxon>
    </lineage>
</organism>
<protein>
    <recommendedName>
        <fullName evidence="3">Transposase</fullName>
    </recommendedName>
</protein>
<dbReference type="EMBL" id="SMAR01000083">
    <property type="protein sequence ID" value="TCT27471.1"/>
    <property type="molecule type" value="Genomic_DNA"/>
</dbReference>
<sequence length="79" mass="9540">MQAFDISFKRHRFSPQIVAHAVWLYLRFNLSLREVEEMPLERGIDVSYETVRRWIAKFGPKIAGKLRRRQTTHPSDIWR</sequence>
<dbReference type="PANTHER" id="PTHR35528:SF3">
    <property type="entry name" value="BLL1675 PROTEIN"/>
    <property type="match status" value="1"/>
</dbReference>
<evidence type="ECO:0008006" key="3">
    <source>
        <dbReference type="Google" id="ProtNLM"/>
    </source>
</evidence>
<accession>A0A4R3NCJ9</accession>
<evidence type="ECO:0000313" key="1">
    <source>
        <dbReference type="EMBL" id="TCT27471.1"/>
    </source>
</evidence>
<proteinExistence type="predicted"/>
<dbReference type="AlphaFoldDB" id="A0A4R3NCJ9"/>
<keyword evidence="2" id="KW-1185">Reference proteome</keyword>